<protein>
    <recommendedName>
        <fullName evidence="4">Golgin subfamily A conserved domain-containing protein</fullName>
    </recommendedName>
</protein>
<organism evidence="5 6">
    <name type="scientific">Saguinus oedipus</name>
    <name type="common">Cotton-top tamarin</name>
    <name type="synonym">Oedipomidas oedipus</name>
    <dbReference type="NCBI Taxonomy" id="9490"/>
    <lineage>
        <taxon>Eukaryota</taxon>
        <taxon>Metazoa</taxon>
        <taxon>Chordata</taxon>
        <taxon>Craniata</taxon>
        <taxon>Vertebrata</taxon>
        <taxon>Euteleostomi</taxon>
        <taxon>Mammalia</taxon>
        <taxon>Eutheria</taxon>
        <taxon>Euarchontoglires</taxon>
        <taxon>Primates</taxon>
        <taxon>Haplorrhini</taxon>
        <taxon>Platyrrhini</taxon>
        <taxon>Cebidae</taxon>
        <taxon>Callitrichinae</taxon>
        <taxon>Saguinus</taxon>
    </lineage>
</organism>
<gene>
    <name evidence="5" type="ORF">P7K49_017270</name>
</gene>
<evidence type="ECO:0000313" key="5">
    <source>
        <dbReference type="EMBL" id="KAK2103414.1"/>
    </source>
</evidence>
<dbReference type="PANTHER" id="PTHR10881">
    <property type="entry name" value="GOLGIN SUBFAMILY A MEMBER-RELATED"/>
    <property type="match status" value="1"/>
</dbReference>
<dbReference type="PANTHER" id="PTHR10881:SF46">
    <property type="entry name" value="GOLGIN SUBFAMILY A MEMBER 2"/>
    <property type="match status" value="1"/>
</dbReference>
<proteinExistence type="predicted"/>
<name>A0ABQ9V203_SAGOE</name>
<dbReference type="EMBL" id="JASSZA010000008">
    <property type="protein sequence ID" value="KAK2103414.1"/>
    <property type="molecule type" value="Genomic_DNA"/>
</dbReference>
<comment type="caution">
    <text evidence="5">The sequence shown here is derived from an EMBL/GenBank/DDBJ whole genome shotgun (WGS) entry which is preliminary data.</text>
</comment>
<keyword evidence="6" id="KW-1185">Reference proteome</keyword>
<keyword evidence="1 2" id="KW-0175">Coiled coil</keyword>
<feature type="coiled-coil region" evidence="2">
    <location>
        <begin position="262"/>
        <end position="289"/>
    </location>
</feature>
<dbReference type="InterPro" id="IPR024858">
    <property type="entry name" value="GOLGA"/>
</dbReference>
<feature type="compositionally biased region" description="Polar residues" evidence="3">
    <location>
        <begin position="321"/>
        <end position="334"/>
    </location>
</feature>
<accession>A0ABQ9V203</accession>
<dbReference type="Proteomes" id="UP001266305">
    <property type="component" value="Unassembled WGS sequence"/>
</dbReference>
<feature type="region of interest" description="Disordered" evidence="3">
    <location>
        <begin position="299"/>
        <end position="334"/>
    </location>
</feature>
<feature type="coiled-coil region" evidence="2">
    <location>
        <begin position="159"/>
        <end position="193"/>
    </location>
</feature>
<evidence type="ECO:0000256" key="1">
    <source>
        <dbReference type="ARBA" id="ARBA00023054"/>
    </source>
</evidence>
<evidence type="ECO:0000256" key="2">
    <source>
        <dbReference type="SAM" id="Coils"/>
    </source>
</evidence>
<evidence type="ECO:0000259" key="4">
    <source>
        <dbReference type="Pfam" id="PF15070"/>
    </source>
</evidence>
<feature type="coiled-coil region" evidence="2">
    <location>
        <begin position="35"/>
        <end position="94"/>
    </location>
</feature>
<evidence type="ECO:0000313" key="6">
    <source>
        <dbReference type="Proteomes" id="UP001266305"/>
    </source>
</evidence>
<sequence>MPQSAHQLQIVLDSSSITTSELNNTIDLLPSSRCEAVLEQQLQQFLQERELLKAQVAEVTECLKKAQLERDAYAQQLKTERARWQQEMLKMAGEIEIFKMEKSQDAMKIEKLKGSLAHLQNHLAEPPILKHPAGPSDLEKNLKTETKYLRDEPWEQERLQEVKMRLWEQEVRLREQEERLLEQEGLQEQEEELVPFLNAAGAGAQEEQARLCEQLQKQQVCCQHQAHPVASALKEPEAAAVATGTGSESGCGETQWALQGAIDKLQRDFMDLVKENADLKEQVKKLELGFIQLSGERDISEQEARAGQKELQGKSIKPNDHQSAAAKTQHQKNDVSMLSQAKEGMKVKLLEIQGPAMKLVIYHEVQHPTNEPTPGATAPQEPGAADKDELYEVSLDNNSDSLEPAGGRVHHNPTAQQMAHGFVSCKTASNTDPWAAVPPCHAFTGLWAKEQVNITIS</sequence>
<feature type="compositionally biased region" description="Basic and acidic residues" evidence="3">
    <location>
        <begin position="299"/>
        <end position="320"/>
    </location>
</feature>
<reference evidence="5 6" key="1">
    <citation type="submission" date="2023-05" db="EMBL/GenBank/DDBJ databases">
        <title>B98-5 Cell Line De Novo Hybrid Assembly: An Optical Mapping Approach.</title>
        <authorList>
            <person name="Kananen K."/>
            <person name="Auerbach J.A."/>
            <person name="Kautto E."/>
            <person name="Blachly J.S."/>
        </authorList>
    </citation>
    <scope>NUCLEOTIDE SEQUENCE [LARGE SCALE GENOMIC DNA]</scope>
    <source>
        <strain evidence="5">B95-8</strain>
        <tissue evidence="5">Cell line</tissue>
    </source>
</reference>
<dbReference type="InterPro" id="IPR043976">
    <property type="entry name" value="GOLGA_cons_dom"/>
</dbReference>
<dbReference type="Pfam" id="PF15070">
    <property type="entry name" value="GOLGA2L5"/>
    <property type="match status" value="1"/>
</dbReference>
<evidence type="ECO:0000256" key="3">
    <source>
        <dbReference type="SAM" id="MobiDB-lite"/>
    </source>
</evidence>
<feature type="domain" description="Golgin subfamily A conserved" evidence="4">
    <location>
        <begin position="188"/>
        <end position="360"/>
    </location>
</feature>